<protein>
    <submittedName>
        <fullName evidence="5">Uncharacterized protein</fullName>
    </submittedName>
</protein>
<dbReference type="FunFam" id="3.30.30.30:FF:000001">
    <property type="entry name" value="heat shock 70 kDa protein-like"/>
    <property type="match status" value="1"/>
</dbReference>
<dbReference type="Gene3D" id="2.60.34.10">
    <property type="entry name" value="Substrate Binding Domain Of DNAk, Chain A, domain 1"/>
    <property type="match status" value="1"/>
</dbReference>
<dbReference type="InterPro" id="IPR043129">
    <property type="entry name" value="ATPase_NBD"/>
</dbReference>
<comment type="similarity">
    <text evidence="1 4">Belongs to the heat shock protein 70 family.</text>
</comment>
<dbReference type="STRING" id="2018661.A0A2A2KGB5"/>
<dbReference type="Proteomes" id="UP000218231">
    <property type="component" value="Unassembled WGS sequence"/>
</dbReference>
<dbReference type="PROSITE" id="PS00329">
    <property type="entry name" value="HSP70_2"/>
    <property type="match status" value="1"/>
</dbReference>
<reference evidence="5 6" key="1">
    <citation type="journal article" date="2017" name="Curr. Biol.">
        <title>Genome architecture and evolution of a unichromosomal asexual nematode.</title>
        <authorList>
            <person name="Fradin H."/>
            <person name="Zegar C."/>
            <person name="Gutwein M."/>
            <person name="Lucas J."/>
            <person name="Kovtun M."/>
            <person name="Corcoran D."/>
            <person name="Baugh L.R."/>
            <person name="Kiontke K."/>
            <person name="Gunsalus K."/>
            <person name="Fitch D.H."/>
            <person name="Piano F."/>
        </authorList>
    </citation>
    <scope>NUCLEOTIDE SEQUENCE [LARGE SCALE GENOMIC DNA]</scope>
    <source>
        <strain evidence="5">PF1309</strain>
    </source>
</reference>
<dbReference type="PROSITE" id="PS00297">
    <property type="entry name" value="HSP70_1"/>
    <property type="match status" value="1"/>
</dbReference>
<dbReference type="AlphaFoldDB" id="A0A2A2KGB5"/>
<organism evidence="5 6">
    <name type="scientific">Diploscapter pachys</name>
    <dbReference type="NCBI Taxonomy" id="2018661"/>
    <lineage>
        <taxon>Eukaryota</taxon>
        <taxon>Metazoa</taxon>
        <taxon>Ecdysozoa</taxon>
        <taxon>Nematoda</taxon>
        <taxon>Chromadorea</taxon>
        <taxon>Rhabditida</taxon>
        <taxon>Rhabditina</taxon>
        <taxon>Rhabditomorpha</taxon>
        <taxon>Rhabditoidea</taxon>
        <taxon>Rhabditidae</taxon>
        <taxon>Diploscapter</taxon>
    </lineage>
</organism>
<dbReference type="GO" id="GO:0140662">
    <property type="term" value="F:ATP-dependent protein folding chaperone"/>
    <property type="evidence" value="ECO:0007669"/>
    <property type="project" value="InterPro"/>
</dbReference>
<evidence type="ECO:0000256" key="4">
    <source>
        <dbReference type="RuleBase" id="RU003322"/>
    </source>
</evidence>
<keyword evidence="6" id="KW-1185">Reference proteome</keyword>
<dbReference type="InterPro" id="IPR013126">
    <property type="entry name" value="Hsp_70_fam"/>
</dbReference>
<dbReference type="GO" id="GO:0005524">
    <property type="term" value="F:ATP binding"/>
    <property type="evidence" value="ECO:0007669"/>
    <property type="project" value="UniProtKB-KW"/>
</dbReference>
<keyword evidence="3 4" id="KW-0067">ATP-binding</keyword>
<dbReference type="OrthoDB" id="5858940at2759"/>
<dbReference type="Gene3D" id="3.90.640.10">
    <property type="entry name" value="Actin, Chain A, domain 4"/>
    <property type="match status" value="1"/>
</dbReference>
<accession>A0A2A2KGB5</accession>
<dbReference type="Pfam" id="PF00012">
    <property type="entry name" value="HSP70"/>
    <property type="match status" value="1"/>
</dbReference>
<dbReference type="SUPFAM" id="SSF53067">
    <property type="entry name" value="Actin-like ATPase domain"/>
    <property type="match status" value="2"/>
</dbReference>
<dbReference type="SUPFAM" id="SSF100920">
    <property type="entry name" value="Heat shock protein 70kD (HSP70), peptide-binding domain"/>
    <property type="match status" value="1"/>
</dbReference>
<dbReference type="CDD" id="cd24028">
    <property type="entry name" value="ASKHA_NBD_HSP70_HSPA1-like"/>
    <property type="match status" value="1"/>
</dbReference>
<evidence type="ECO:0000313" key="6">
    <source>
        <dbReference type="Proteomes" id="UP000218231"/>
    </source>
</evidence>
<dbReference type="Gene3D" id="3.30.420.40">
    <property type="match status" value="2"/>
</dbReference>
<dbReference type="PROSITE" id="PS01036">
    <property type="entry name" value="HSP70_3"/>
    <property type="match status" value="1"/>
</dbReference>
<dbReference type="EMBL" id="LIAE01008680">
    <property type="protein sequence ID" value="PAV72967.1"/>
    <property type="molecule type" value="Genomic_DNA"/>
</dbReference>
<comment type="caution">
    <text evidence="5">The sequence shown here is derived from an EMBL/GenBank/DDBJ whole genome shotgun (WGS) entry which is preliminary data.</text>
</comment>
<evidence type="ECO:0000313" key="5">
    <source>
        <dbReference type="EMBL" id="PAV72967.1"/>
    </source>
</evidence>
<dbReference type="PANTHER" id="PTHR19375">
    <property type="entry name" value="HEAT SHOCK PROTEIN 70KDA"/>
    <property type="match status" value="1"/>
</dbReference>
<keyword evidence="2 4" id="KW-0547">Nucleotide-binding</keyword>
<dbReference type="PRINTS" id="PR00301">
    <property type="entry name" value="HEATSHOCK70"/>
</dbReference>
<dbReference type="InterPro" id="IPR029047">
    <property type="entry name" value="HSP70_peptide-bd_sf"/>
</dbReference>
<proteinExistence type="inferred from homology"/>
<dbReference type="InterPro" id="IPR018181">
    <property type="entry name" value="Heat_shock_70_CS"/>
</dbReference>
<evidence type="ECO:0000256" key="3">
    <source>
        <dbReference type="ARBA" id="ARBA00022840"/>
    </source>
</evidence>
<name>A0A2A2KGB5_9BILA</name>
<gene>
    <name evidence="5" type="ORF">WR25_09808</name>
</gene>
<sequence>MATIGIDLGTTYSCVSIVSGQHGEPEVITNNHGKRTTPSAVCYDSKSATVMKGEAALNADSPPTNILYDSKRMIGRQFNDTSVQNDMTLWPFTVVDQRGKPHVKLSHDGQERLISPETISAEVLKEMKAIAERFINADVTGAVITVPAHFDHRQRQETMNAAKLAGLKVLRLINEPTAAAIAYRQKDDLEKKTILIFDLGGGTFDVSIVKVNTALKVIAVSGHNHLGGQDFDQLIMQFVKEEYRKQNNKEFPTHSTKLLNRLRKNCQEAKHLLSFREQPVTINIDFNGEEGFNCVLKREKLNEMLEPMLKGSLDVVDQALQQANLKEKHIDLVLLIGGSTRIPLMQALLAKKFGKAKLRNRINPDEAVALGASILAHDLKNYPDNIGENLTLRNGKNPSNNDDLSEITPLSIGLQLRGQRFLKIIEKGTKYPCRATKSLATAYDNQIGSFSGIYEGERANVDNNKKFGEIKLELENKKAKRGYQLEVLFEIDINGILHVTKTEVETGKTAEIEIKYDGKSYKDADIQRIVEEAGSHNREDEEFENMVRKRDDFEDDIYVKKRSIENSSNV</sequence>
<evidence type="ECO:0000256" key="1">
    <source>
        <dbReference type="ARBA" id="ARBA00007381"/>
    </source>
</evidence>
<evidence type="ECO:0000256" key="2">
    <source>
        <dbReference type="ARBA" id="ARBA00022741"/>
    </source>
</evidence>
<dbReference type="FunFam" id="3.90.640.10:FF:000003">
    <property type="entry name" value="Molecular chaperone DnaK"/>
    <property type="match status" value="1"/>
</dbReference>
<dbReference type="GO" id="GO:0006950">
    <property type="term" value="P:response to stress"/>
    <property type="evidence" value="ECO:0007669"/>
    <property type="project" value="UniProtKB-ARBA"/>
</dbReference>